<evidence type="ECO:0000256" key="3">
    <source>
        <dbReference type="ARBA" id="ARBA00022448"/>
    </source>
</evidence>
<dbReference type="Pfam" id="PF08030">
    <property type="entry name" value="NAD_binding_6"/>
    <property type="match status" value="1"/>
</dbReference>
<dbReference type="Proteomes" id="UP000566819">
    <property type="component" value="Unassembled WGS sequence"/>
</dbReference>
<feature type="transmembrane region" description="Helical" evidence="10">
    <location>
        <begin position="146"/>
        <end position="165"/>
    </location>
</feature>
<feature type="domain" description="FAD-binding FR-type" evidence="11">
    <location>
        <begin position="335"/>
        <end position="481"/>
    </location>
</feature>
<dbReference type="GO" id="GO:0006826">
    <property type="term" value="P:iron ion transport"/>
    <property type="evidence" value="ECO:0007669"/>
    <property type="project" value="TreeGrafter"/>
</dbReference>
<feature type="transmembrane region" description="Helical" evidence="10">
    <location>
        <begin position="185"/>
        <end position="207"/>
    </location>
</feature>
<evidence type="ECO:0000256" key="4">
    <source>
        <dbReference type="ARBA" id="ARBA00022692"/>
    </source>
</evidence>
<dbReference type="GO" id="GO:0006879">
    <property type="term" value="P:intracellular iron ion homeostasis"/>
    <property type="evidence" value="ECO:0007669"/>
    <property type="project" value="TreeGrafter"/>
</dbReference>
<dbReference type="GO" id="GO:0005886">
    <property type="term" value="C:plasma membrane"/>
    <property type="evidence" value="ECO:0007669"/>
    <property type="project" value="TreeGrafter"/>
</dbReference>
<dbReference type="PANTHER" id="PTHR32361:SF12">
    <property type="entry name" value="PUTATIVE (AFU_ORTHOLOGUE AFUA_1G14340)-RELATED"/>
    <property type="match status" value="1"/>
</dbReference>
<keyword evidence="13" id="KW-1185">Reference proteome</keyword>
<evidence type="ECO:0000256" key="5">
    <source>
        <dbReference type="ARBA" id="ARBA00022982"/>
    </source>
</evidence>
<dbReference type="AlphaFoldDB" id="A0A8H4RPM4"/>
<evidence type="ECO:0000259" key="11">
    <source>
        <dbReference type="PROSITE" id="PS51384"/>
    </source>
</evidence>
<evidence type="ECO:0000256" key="6">
    <source>
        <dbReference type="ARBA" id="ARBA00022989"/>
    </source>
</evidence>
<feature type="transmembrane region" description="Helical" evidence="10">
    <location>
        <begin position="60"/>
        <end position="82"/>
    </location>
</feature>
<keyword evidence="5" id="KW-0249">Electron transport</keyword>
<dbReference type="Gene3D" id="3.40.50.80">
    <property type="entry name" value="Nucleotide-binding domain of ferredoxin-NADP reductase (FNR) module"/>
    <property type="match status" value="1"/>
</dbReference>
<reference evidence="12 13" key="1">
    <citation type="submission" date="2020-03" db="EMBL/GenBank/DDBJ databases">
        <title>Draft Genome Sequence of Cudoniella acicularis.</title>
        <authorList>
            <person name="Buettner E."/>
            <person name="Kellner H."/>
        </authorList>
    </citation>
    <scope>NUCLEOTIDE SEQUENCE [LARGE SCALE GENOMIC DNA]</scope>
    <source>
        <strain evidence="12 13">DSM 108380</strain>
    </source>
</reference>
<keyword evidence="9 10" id="KW-0472">Membrane</keyword>
<sequence>MAPSPQYSPRDGQDATSNPVTANILPYTKGLTGVNLHINDVTGFALSSFLPDKSEMSYKFARFSLLSSLAFFSLLVLFIRIVNLIYRRIRLLTTADSEVQGQIWARSDSIWSRLQKHLFTAPLISRTKFKPTKTLSLGAAPSRIHTLFLIFYALTNVLYCVLLDYHNQSRAALLAEVRGRTGHLAVINMIPLFLFAARNNPLITVLGISFDSFNLFHRWIGRIVVIQAIAHTFIWGTNNFDALGLQGLGDRLNTDPFLKYGLAGSIAMLIILFQSPSIIRHAFYETFLHLHQFLAVAALVAILLHVESQSLPQRPIIYYLIALWFSERAIRLFRIFWYNISCQGVTKLQVTALKGDACRLTFHTSKSWKHSPGCHIYAYIPSVSGHMSHPFSIAWYSSAFGSDEAGYTIPSAGSISSSPTLKSAESDFRTRPLKNGAQISCIVKACGGMTASLHRLASQQPTKEFTLTAFVEGPYGGVESLRSYGSVLLFAGGVGITHQLSQLKDLVDASNAGLGATRKIVLVWTIRNIEMLEWCREWLEEIVASAGTRIFGERQRIEVKILIYVTRGGPPVDEEGKEVNEPVLLTGGEVHYGRADVNEIVGRESQARIGAMSVGVCGPNHLAENVRYAARQQMGTGMKIDFWEESFTW</sequence>
<evidence type="ECO:0000256" key="8">
    <source>
        <dbReference type="ARBA" id="ARBA00023065"/>
    </source>
</evidence>
<organism evidence="12 13">
    <name type="scientific">Cudoniella acicularis</name>
    <dbReference type="NCBI Taxonomy" id="354080"/>
    <lineage>
        <taxon>Eukaryota</taxon>
        <taxon>Fungi</taxon>
        <taxon>Dikarya</taxon>
        <taxon>Ascomycota</taxon>
        <taxon>Pezizomycotina</taxon>
        <taxon>Leotiomycetes</taxon>
        <taxon>Helotiales</taxon>
        <taxon>Tricladiaceae</taxon>
        <taxon>Cudoniella</taxon>
    </lineage>
</organism>
<dbReference type="InterPro" id="IPR051410">
    <property type="entry name" value="Ferric/Cupric_Reductase"/>
</dbReference>
<dbReference type="Pfam" id="PF01794">
    <property type="entry name" value="Ferric_reduct"/>
    <property type="match status" value="1"/>
</dbReference>
<dbReference type="InterPro" id="IPR039261">
    <property type="entry name" value="FNR_nucleotide-bd"/>
</dbReference>
<dbReference type="SFLD" id="SFLDG01168">
    <property type="entry name" value="Ferric_reductase_subgroup_(FRE"/>
    <property type="match status" value="1"/>
</dbReference>
<comment type="similarity">
    <text evidence="2">Belongs to the ferric reductase (FRE) family.</text>
</comment>
<dbReference type="InterPro" id="IPR013112">
    <property type="entry name" value="FAD-bd_8"/>
</dbReference>
<keyword evidence="7" id="KW-0560">Oxidoreductase</keyword>
<dbReference type="InterPro" id="IPR013121">
    <property type="entry name" value="Fe_red_NAD-bd_6"/>
</dbReference>
<protein>
    <recommendedName>
        <fullName evidence="11">FAD-binding FR-type domain-containing protein</fullName>
    </recommendedName>
</protein>
<comment type="caution">
    <text evidence="12">The sequence shown here is derived from an EMBL/GenBank/DDBJ whole genome shotgun (WGS) entry which is preliminary data.</text>
</comment>
<feature type="transmembrane region" description="Helical" evidence="10">
    <location>
        <begin position="287"/>
        <end position="304"/>
    </location>
</feature>
<feature type="transmembrane region" description="Helical" evidence="10">
    <location>
        <begin position="257"/>
        <end position="275"/>
    </location>
</feature>
<name>A0A8H4RPM4_9HELO</name>
<proteinExistence type="inferred from homology"/>
<dbReference type="OrthoDB" id="4494341at2759"/>
<evidence type="ECO:0000256" key="2">
    <source>
        <dbReference type="ARBA" id="ARBA00006278"/>
    </source>
</evidence>
<evidence type="ECO:0000256" key="1">
    <source>
        <dbReference type="ARBA" id="ARBA00004141"/>
    </source>
</evidence>
<dbReference type="InterPro" id="IPR017927">
    <property type="entry name" value="FAD-bd_FR_type"/>
</dbReference>
<keyword evidence="3" id="KW-0813">Transport</keyword>
<keyword evidence="4 10" id="KW-0812">Transmembrane</keyword>
<dbReference type="EMBL" id="JAAMPI010000297">
    <property type="protein sequence ID" value="KAF4633018.1"/>
    <property type="molecule type" value="Genomic_DNA"/>
</dbReference>
<evidence type="ECO:0000313" key="13">
    <source>
        <dbReference type="Proteomes" id="UP000566819"/>
    </source>
</evidence>
<evidence type="ECO:0000313" key="12">
    <source>
        <dbReference type="EMBL" id="KAF4633018.1"/>
    </source>
</evidence>
<keyword evidence="8" id="KW-0406">Ion transport</keyword>
<keyword evidence="6 10" id="KW-1133">Transmembrane helix</keyword>
<dbReference type="Pfam" id="PF08022">
    <property type="entry name" value="FAD_binding_8"/>
    <property type="match status" value="1"/>
</dbReference>
<dbReference type="GO" id="GO:0000293">
    <property type="term" value="F:ferric-chelate reductase activity"/>
    <property type="evidence" value="ECO:0007669"/>
    <property type="project" value="UniProtKB-ARBA"/>
</dbReference>
<evidence type="ECO:0000256" key="10">
    <source>
        <dbReference type="SAM" id="Phobius"/>
    </source>
</evidence>
<dbReference type="SFLD" id="SFLDS00052">
    <property type="entry name" value="Ferric_Reductase_Domain"/>
    <property type="match status" value="1"/>
</dbReference>
<dbReference type="CDD" id="cd06186">
    <property type="entry name" value="NOX_Duox_like_FAD_NADP"/>
    <property type="match status" value="1"/>
</dbReference>
<feature type="transmembrane region" description="Helical" evidence="10">
    <location>
        <begin position="219"/>
        <end position="237"/>
    </location>
</feature>
<evidence type="ECO:0000256" key="9">
    <source>
        <dbReference type="ARBA" id="ARBA00023136"/>
    </source>
</evidence>
<gene>
    <name evidence="12" type="ORF">G7Y89_g5107</name>
</gene>
<accession>A0A8H4RPM4</accession>
<dbReference type="InterPro" id="IPR013130">
    <property type="entry name" value="Fe3_Rdtase_TM_dom"/>
</dbReference>
<dbReference type="PANTHER" id="PTHR32361">
    <property type="entry name" value="FERRIC/CUPRIC REDUCTASE TRANSMEMBRANE COMPONENT"/>
    <property type="match status" value="1"/>
</dbReference>
<dbReference type="PROSITE" id="PS51384">
    <property type="entry name" value="FAD_FR"/>
    <property type="match status" value="1"/>
</dbReference>
<dbReference type="GO" id="GO:0015677">
    <property type="term" value="P:copper ion import"/>
    <property type="evidence" value="ECO:0007669"/>
    <property type="project" value="TreeGrafter"/>
</dbReference>
<evidence type="ECO:0000256" key="7">
    <source>
        <dbReference type="ARBA" id="ARBA00023002"/>
    </source>
</evidence>
<comment type="subcellular location">
    <subcellularLocation>
        <location evidence="1">Membrane</location>
        <topology evidence="1">Multi-pass membrane protein</topology>
    </subcellularLocation>
</comment>
<dbReference type="SUPFAM" id="SSF52343">
    <property type="entry name" value="Ferredoxin reductase-like, C-terminal NADP-linked domain"/>
    <property type="match status" value="1"/>
</dbReference>